<reference evidence="4 5" key="1">
    <citation type="submission" date="2014-07" db="EMBL/GenBank/DDBJ databases">
        <title>Porphyromonadaceae bacterium OUH 308042 = ATCC BAA-2681 = DSM 28342 draft genome.</title>
        <authorList>
            <person name="Sydenham T.V."/>
            <person name="Hasman H."/>
            <person name="Justensen U.S."/>
        </authorList>
    </citation>
    <scope>NUCLEOTIDE SEQUENCE [LARGE SCALE GENOMIC DNA]</scope>
    <source>
        <strain evidence="4 5">OUH 308042</strain>
    </source>
</reference>
<evidence type="ECO:0000259" key="3">
    <source>
        <dbReference type="Pfam" id="PF00278"/>
    </source>
</evidence>
<dbReference type="Gene3D" id="2.40.37.10">
    <property type="entry name" value="Lyase, Ornithine Decarboxylase, Chain A, domain 1"/>
    <property type="match status" value="1"/>
</dbReference>
<dbReference type="PANTHER" id="PTHR43727:SF2">
    <property type="entry name" value="GROUP IV DECARBOXYLASE"/>
    <property type="match status" value="1"/>
</dbReference>
<keyword evidence="2" id="KW-0663">Pyridoxal phosphate</keyword>
<accession>A0A0C3NK26</accession>
<proteinExistence type="predicted"/>
<dbReference type="EMBL" id="JPIU01000025">
    <property type="protein sequence ID" value="KIO46557.1"/>
    <property type="molecule type" value="Genomic_DNA"/>
</dbReference>
<dbReference type="SUPFAM" id="SSF50621">
    <property type="entry name" value="Alanine racemase C-terminal domain-like"/>
    <property type="match status" value="1"/>
</dbReference>
<comment type="cofactor">
    <cofactor evidence="1">
        <name>pyridoxal 5'-phosphate</name>
        <dbReference type="ChEBI" id="CHEBI:597326"/>
    </cofactor>
</comment>
<protein>
    <recommendedName>
        <fullName evidence="3">Orn/DAP/Arg decarboxylase 2 C-terminal domain-containing protein</fullName>
    </recommendedName>
</protein>
<keyword evidence="5" id="KW-1185">Reference proteome</keyword>
<dbReference type="GO" id="GO:0008836">
    <property type="term" value="F:diaminopimelate decarboxylase activity"/>
    <property type="evidence" value="ECO:0007669"/>
    <property type="project" value="TreeGrafter"/>
</dbReference>
<organism evidence="4 5">
    <name type="scientific">Sanguibacteroides justesenii</name>
    <dbReference type="NCBI Taxonomy" id="1547597"/>
    <lineage>
        <taxon>Bacteria</taxon>
        <taxon>Pseudomonadati</taxon>
        <taxon>Bacteroidota</taxon>
        <taxon>Bacteroidia</taxon>
        <taxon>Bacteroidales</taxon>
        <taxon>Porphyromonadaceae</taxon>
        <taxon>Sanguibacteroides</taxon>
    </lineage>
</organism>
<dbReference type="PANTHER" id="PTHR43727">
    <property type="entry name" value="DIAMINOPIMELATE DECARBOXYLASE"/>
    <property type="match status" value="1"/>
</dbReference>
<dbReference type="AlphaFoldDB" id="A0A0C3NK26"/>
<dbReference type="RefSeq" id="WP_041504750.1">
    <property type="nucleotide sequence ID" value="NZ_JPIU01000025.1"/>
</dbReference>
<dbReference type="InterPro" id="IPR022643">
    <property type="entry name" value="De-COase2_C"/>
</dbReference>
<dbReference type="GO" id="GO:0009089">
    <property type="term" value="P:lysine biosynthetic process via diaminopimelate"/>
    <property type="evidence" value="ECO:0007669"/>
    <property type="project" value="TreeGrafter"/>
</dbReference>
<dbReference type="Pfam" id="PF00278">
    <property type="entry name" value="Orn_DAP_Arg_deC"/>
    <property type="match status" value="1"/>
</dbReference>
<gene>
    <name evidence="4" type="ORF">BA92_01395</name>
</gene>
<feature type="domain" description="Orn/DAP/Arg decarboxylase 2 C-terminal" evidence="3">
    <location>
        <begin position="36"/>
        <end position="76"/>
    </location>
</feature>
<evidence type="ECO:0000256" key="1">
    <source>
        <dbReference type="ARBA" id="ARBA00001933"/>
    </source>
</evidence>
<evidence type="ECO:0000313" key="4">
    <source>
        <dbReference type="EMBL" id="KIO46557.1"/>
    </source>
</evidence>
<evidence type="ECO:0000256" key="2">
    <source>
        <dbReference type="ARBA" id="ARBA00022898"/>
    </source>
</evidence>
<name>A0A0C3NK26_9PORP</name>
<comment type="caution">
    <text evidence="4">The sequence shown here is derived from an EMBL/GenBank/DDBJ whole genome shotgun (WGS) entry which is preliminary data.</text>
</comment>
<evidence type="ECO:0000313" key="5">
    <source>
        <dbReference type="Proteomes" id="UP000031980"/>
    </source>
</evidence>
<dbReference type="InterPro" id="IPR009006">
    <property type="entry name" value="Ala_racemase/Decarboxylase_C"/>
</dbReference>
<dbReference type="Proteomes" id="UP000031980">
    <property type="component" value="Unassembled WGS sequence"/>
</dbReference>
<sequence>MIPDFAACFQRLKTFFQALPNQKIHFEPGRSSVGQCGNHISRVLYVQEGKNNKFIVLSAGMNDSIRPALYPASNRTGEPDIERPPATIRRIFPVSTFPKHGGDNKDAAVSGRRLFPV</sequence>